<dbReference type="EMBL" id="BJOD01000017">
    <property type="protein sequence ID" value="GED25913.1"/>
    <property type="molecule type" value="Genomic_DNA"/>
</dbReference>
<evidence type="ECO:0000313" key="1">
    <source>
        <dbReference type="EMBL" id="GED25913.1"/>
    </source>
</evidence>
<name>A0ABQ0SPY9_9BACL</name>
<keyword evidence="2" id="KW-1185">Reference proteome</keyword>
<accession>A0ABQ0SPY9</accession>
<comment type="caution">
    <text evidence="1">The sequence shown here is derived from an EMBL/GenBank/DDBJ whole genome shotgun (WGS) entry which is preliminary data.</text>
</comment>
<dbReference type="Proteomes" id="UP000317180">
    <property type="component" value="Unassembled WGS sequence"/>
</dbReference>
<protein>
    <submittedName>
        <fullName evidence="1">Uncharacterized protein</fullName>
    </submittedName>
</protein>
<proteinExistence type="predicted"/>
<sequence>MGSHHLLHREIRGCLLPYLFYCFLSKLTLQRFRPIEGKKKEYETKWRESRYL</sequence>
<reference evidence="1 2" key="1">
    <citation type="submission" date="2019-06" db="EMBL/GenBank/DDBJ databases">
        <title>Whole genome shotgun sequence of Brevibacillus agri NBRC 15538.</title>
        <authorList>
            <person name="Hosoyama A."/>
            <person name="Uohara A."/>
            <person name="Ohji S."/>
            <person name="Ichikawa N."/>
        </authorList>
    </citation>
    <scope>NUCLEOTIDE SEQUENCE [LARGE SCALE GENOMIC DNA]</scope>
    <source>
        <strain evidence="1 2">NBRC 15538</strain>
    </source>
</reference>
<organism evidence="1 2">
    <name type="scientific">Brevibacillus agri</name>
    <dbReference type="NCBI Taxonomy" id="51101"/>
    <lineage>
        <taxon>Bacteria</taxon>
        <taxon>Bacillati</taxon>
        <taxon>Bacillota</taxon>
        <taxon>Bacilli</taxon>
        <taxon>Bacillales</taxon>
        <taxon>Paenibacillaceae</taxon>
        <taxon>Brevibacillus</taxon>
    </lineage>
</organism>
<evidence type="ECO:0000313" key="2">
    <source>
        <dbReference type="Proteomes" id="UP000317180"/>
    </source>
</evidence>
<gene>
    <name evidence="1" type="ORF">BAG01nite_20150</name>
</gene>